<proteinExistence type="predicted"/>
<dbReference type="Pfam" id="PF05991">
    <property type="entry name" value="NYN_YacP"/>
    <property type="match status" value="1"/>
</dbReference>
<dbReference type="AlphaFoldDB" id="A0A941W4H3"/>
<protein>
    <recommendedName>
        <fullName evidence="3">YacP-like NYN domain protein</fullName>
    </recommendedName>
</protein>
<dbReference type="InterPro" id="IPR010298">
    <property type="entry name" value="YacP-like"/>
</dbReference>
<dbReference type="PANTHER" id="PTHR34547">
    <property type="entry name" value="YACP-LIKE NYN DOMAIN PROTEIN"/>
    <property type="match status" value="1"/>
</dbReference>
<dbReference type="EMBL" id="JAANXD010000090">
    <property type="protein sequence ID" value="MBS1259369.1"/>
    <property type="molecule type" value="Genomic_DNA"/>
</dbReference>
<accession>A0A941W4H3</accession>
<name>A0A941W4H3_9BACT</name>
<sequence length="179" mass="20363">MDIIVDGYNVIFKIPELGYSTEKCDIEVLRNRFLALLEQYKEKRKHKLIVVFDGKGHGNSSEARAAGIDVVFSREDLDADEEIKRIVSKSANPRHTTVVTADRDIEQYVKKYGCKVVAPLAFYRDLKKNVARLQAFEEEGGSFAKEEGDEPASKYLGPTKKEAEYWLKVFSGKHENDKS</sequence>
<gene>
    <name evidence="1" type="ORF">MAG551_02439</name>
</gene>
<organism evidence="1 2">
    <name type="scientific">Candidatus Scalindua arabica</name>
    <dbReference type="NCBI Taxonomy" id="1127984"/>
    <lineage>
        <taxon>Bacteria</taxon>
        <taxon>Pseudomonadati</taxon>
        <taxon>Planctomycetota</taxon>
        <taxon>Candidatus Brocadiia</taxon>
        <taxon>Candidatus Brocadiales</taxon>
        <taxon>Candidatus Scalinduaceae</taxon>
        <taxon>Candidatus Scalindua</taxon>
    </lineage>
</organism>
<evidence type="ECO:0000313" key="1">
    <source>
        <dbReference type="EMBL" id="MBS1259369.1"/>
    </source>
</evidence>
<reference evidence="1" key="1">
    <citation type="journal article" date="2021" name="ISME J.">
        <title>Fine-scale metabolic discontinuity in a stratified prokaryote microbiome of a Red Sea deep halocline.</title>
        <authorList>
            <person name="Michoud G."/>
            <person name="Ngugi D.K."/>
            <person name="Barozzi A."/>
            <person name="Merlino G."/>
            <person name="Calleja M.L."/>
            <person name="Delgado-Huertas A."/>
            <person name="Moran X.A.G."/>
            <person name="Daffonchio D."/>
        </authorList>
    </citation>
    <scope>NUCLEOTIDE SEQUENCE</scope>
    <source>
        <strain evidence="1">SuakinDeep_MAG55_1</strain>
    </source>
</reference>
<dbReference type="Proteomes" id="UP000722750">
    <property type="component" value="Unassembled WGS sequence"/>
</dbReference>
<dbReference type="PANTHER" id="PTHR34547:SF1">
    <property type="entry name" value="YACP-LIKE NYN DOMAIN PROTEIN"/>
    <property type="match status" value="1"/>
</dbReference>
<evidence type="ECO:0000313" key="2">
    <source>
        <dbReference type="Proteomes" id="UP000722750"/>
    </source>
</evidence>
<evidence type="ECO:0008006" key="3">
    <source>
        <dbReference type="Google" id="ProtNLM"/>
    </source>
</evidence>
<comment type="caution">
    <text evidence="1">The sequence shown here is derived from an EMBL/GenBank/DDBJ whole genome shotgun (WGS) entry which is preliminary data.</text>
</comment>